<keyword evidence="2" id="KW-0326">Glycosidase</keyword>
<accession>A0ABU7IUI0</accession>
<name>A0ABU7IUI0_9FLAO</name>
<keyword evidence="5" id="KW-1185">Reference proteome</keyword>
<keyword evidence="1 4" id="KW-0378">Hydrolase</keyword>
<evidence type="ECO:0000256" key="2">
    <source>
        <dbReference type="ARBA" id="ARBA00023295"/>
    </source>
</evidence>
<reference evidence="4 5" key="1">
    <citation type="submission" date="2024-01" db="EMBL/GenBank/DDBJ databases">
        <title>Maribacter spp. originated from different algae showed divergent polysaccharides utilization ability.</title>
        <authorList>
            <person name="Wang H."/>
            <person name="Wu Y."/>
        </authorList>
    </citation>
    <scope>NUCLEOTIDE SEQUENCE [LARGE SCALE GENOMIC DNA]</scope>
    <source>
        <strain evidence="4 5">PR1</strain>
    </source>
</reference>
<gene>
    <name evidence="4" type="ORF">V1I91_11050</name>
</gene>
<dbReference type="Proteomes" id="UP001356308">
    <property type="component" value="Unassembled WGS sequence"/>
</dbReference>
<organism evidence="4 5">
    <name type="scientific">Maribacter cobaltidurans</name>
    <dbReference type="NCBI Taxonomy" id="1178778"/>
    <lineage>
        <taxon>Bacteria</taxon>
        <taxon>Pseudomonadati</taxon>
        <taxon>Bacteroidota</taxon>
        <taxon>Flavobacteriia</taxon>
        <taxon>Flavobacteriales</taxon>
        <taxon>Flavobacteriaceae</taxon>
        <taxon>Maribacter</taxon>
    </lineage>
</organism>
<dbReference type="GO" id="GO:0016787">
    <property type="term" value="F:hydrolase activity"/>
    <property type="evidence" value="ECO:0007669"/>
    <property type="project" value="UniProtKB-KW"/>
</dbReference>
<protein>
    <submittedName>
        <fullName evidence="4">Nucleoside hydrolase</fullName>
    </submittedName>
</protein>
<proteinExistence type="predicted"/>
<dbReference type="PANTHER" id="PTHR12304">
    <property type="entry name" value="INOSINE-URIDINE PREFERRING NUCLEOSIDE HYDROLASE"/>
    <property type="match status" value="1"/>
</dbReference>
<dbReference type="SUPFAM" id="SSF53590">
    <property type="entry name" value="Nucleoside hydrolase"/>
    <property type="match status" value="1"/>
</dbReference>
<dbReference type="Pfam" id="PF01156">
    <property type="entry name" value="IU_nuc_hydro"/>
    <property type="match status" value="1"/>
</dbReference>
<evidence type="ECO:0000259" key="3">
    <source>
        <dbReference type="Pfam" id="PF01156"/>
    </source>
</evidence>
<evidence type="ECO:0000313" key="4">
    <source>
        <dbReference type="EMBL" id="MEE1976609.1"/>
    </source>
</evidence>
<comment type="caution">
    <text evidence="4">The sequence shown here is derived from an EMBL/GenBank/DDBJ whole genome shotgun (WGS) entry which is preliminary data.</text>
</comment>
<dbReference type="EMBL" id="JAZDDG010000005">
    <property type="protein sequence ID" value="MEE1976609.1"/>
    <property type="molecule type" value="Genomic_DNA"/>
</dbReference>
<dbReference type="RefSeq" id="WP_272651310.1">
    <property type="nucleotide sequence ID" value="NZ_JAZDDG010000005.1"/>
</dbReference>
<evidence type="ECO:0000256" key="1">
    <source>
        <dbReference type="ARBA" id="ARBA00022801"/>
    </source>
</evidence>
<sequence>MRMSFSIRLILGIIITLGSIELKGQTVSKPQKLNVIFDTDANNELDDQHALAYLFSNQDYFDIKAITVNATRNGGDIQGHYDEAARIMQLFNVRQDIPLLKGANNSYLDIKGDLGNPTFDGYKAVDFIISEAQKSTDQKLVVIAVGKLTNLALALEKEPAIANKIRLVWLGSNYPDPGEYNLEDDIPSMNFVLATEIEFEMVTVRYGKPSGTDAVKVTQEEVNTKMPGLGLKIATPIIGRHGGSFNNFGDYAVNLFSKIELHGNPPARSLFDMAAVAIVKNPEWAESSVIPCPIMVEEEWEEQPNNDRKIVIWEDFDKEAIMTDFYTSLKQVHAEPLWQGRGRIAISSDGNEHDNDDWSATALSLAILGAKGIQDNVVLYTYSDHVWGSNLEWPKKEGVLSAYEQMKKSTLEGKEYFGFNKTNFICAVDHPEKAYNEMAKAINESSEDNPLFIVAAGPMQVVGEGINRAKVDKRKYVTLITHSSWNNEHADRPYVSGEQTYVESKHTGWTFDEIRTAFEPKDKGAINLVYIADQNGGEEYEGLRAPIENFDWIKTSKARNDKHYKKGAWDWLYSRLETCIKDNNLDWYGDPNWNKVKSKSFDASDAGMIVFLLTGVEKTNPELVKEIMENPK</sequence>
<dbReference type="PANTHER" id="PTHR12304:SF4">
    <property type="entry name" value="URIDINE NUCLEOSIDASE"/>
    <property type="match status" value="1"/>
</dbReference>
<dbReference type="InterPro" id="IPR001910">
    <property type="entry name" value="Inosine/uridine_hydrolase_dom"/>
</dbReference>
<dbReference type="InterPro" id="IPR023186">
    <property type="entry name" value="IUNH"/>
</dbReference>
<dbReference type="InterPro" id="IPR036452">
    <property type="entry name" value="Ribo_hydro-like"/>
</dbReference>
<feature type="domain" description="Inosine/uridine-preferring nucleoside hydrolase" evidence="3">
    <location>
        <begin position="35"/>
        <end position="299"/>
    </location>
</feature>
<dbReference type="Gene3D" id="3.90.245.10">
    <property type="entry name" value="Ribonucleoside hydrolase-like"/>
    <property type="match status" value="1"/>
</dbReference>
<evidence type="ECO:0000313" key="5">
    <source>
        <dbReference type="Proteomes" id="UP001356308"/>
    </source>
</evidence>